<proteinExistence type="predicted"/>
<keyword evidence="10" id="KW-0472">Membrane</keyword>
<dbReference type="GO" id="GO:0016301">
    <property type="term" value="F:kinase activity"/>
    <property type="evidence" value="ECO:0007669"/>
    <property type="project" value="UniProtKB-KW"/>
</dbReference>
<feature type="transmembrane region" description="Helical" evidence="10">
    <location>
        <begin position="173"/>
        <end position="195"/>
    </location>
</feature>
<dbReference type="InterPro" id="IPR005467">
    <property type="entry name" value="His_kinase_dom"/>
</dbReference>
<dbReference type="Pfam" id="PF00512">
    <property type="entry name" value="HisKA"/>
    <property type="match status" value="1"/>
</dbReference>
<evidence type="ECO:0000256" key="2">
    <source>
        <dbReference type="ARBA" id="ARBA00004651"/>
    </source>
</evidence>
<evidence type="ECO:0000256" key="6">
    <source>
        <dbReference type="ARBA" id="ARBA00022679"/>
    </source>
</evidence>
<dbReference type="Proteomes" id="UP001326110">
    <property type="component" value="Chromosome"/>
</dbReference>
<evidence type="ECO:0000256" key="3">
    <source>
        <dbReference type="ARBA" id="ARBA00012438"/>
    </source>
</evidence>
<evidence type="ECO:0000256" key="10">
    <source>
        <dbReference type="SAM" id="Phobius"/>
    </source>
</evidence>
<dbReference type="InterPro" id="IPR003594">
    <property type="entry name" value="HATPase_dom"/>
</dbReference>
<dbReference type="RefSeq" id="WP_019920641.1">
    <property type="nucleotide sequence ID" value="NZ_CP140152.1"/>
</dbReference>
<keyword evidence="9" id="KW-0843">Virulence</keyword>
<dbReference type="CDD" id="cd00082">
    <property type="entry name" value="HisKA"/>
    <property type="match status" value="1"/>
</dbReference>
<dbReference type="SMART" id="SM00388">
    <property type="entry name" value="HisKA"/>
    <property type="match status" value="1"/>
</dbReference>
<accession>A0ABZ0Y5Q4</accession>
<dbReference type="InterPro" id="IPR050980">
    <property type="entry name" value="2C_sensor_his_kinase"/>
</dbReference>
<evidence type="ECO:0000256" key="8">
    <source>
        <dbReference type="ARBA" id="ARBA00023012"/>
    </source>
</evidence>
<name>A0ABZ0Y5Q4_9BURK</name>
<protein>
    <recommendedName>
        <fullName evidence="3">histidine kinase</fullName>
        <ecNumber evidence="3">2.7.13.3</ecNumber>
    </recommendedName>
</protein>
<reference evidence="12 13" key="1">
    <citation type="submission" date="2023-11" db="EMBL/GenBank/DDBJ databases">
        <title>MicrobeMod: A computational toolkit for identifying prokaryotic methylation and restriction-modification with nanopore sequencing.</title>
        <authorList>
            <person name="Crits-Christoph A."/>
            <person name="Kang S.C."/>
            <person name="Lee H."/>
            <person name="Ostrov N."/>
        </authorList>
    </citation>
    <scope>NUCLEOTIDE SEQUENCE [LARGE SCALE GENOMIC DNA]</scope>
    <source>
        <strain evidence="12 13">ATCC 25935</strain>
    </source>
</reference>
<keyword evidence="13" id="KW-1185">Reference proteome</keyword>
<keyword evidence="8" id="KW-0902">Two-component regulatory system</keyword>
<evidence type="ECO:0000256" key="5">
    <source>
        <dbReference type="ARBA" id="ARBA00022553"/>
    </source>
</evidence>
<evidence type="ECO:0000313" key="13">
    <source>
        <dbReference type="Proteomes" id="UP001326110"/>
    </source>
</evidence>
<dbReference type="Gene3D" id="1.10.287.130">
    <property type="match status" value="1"/>
</dbReference>
<evidence type="ECO:0000259" key="11">
    <source>
        <dbReference type="PROSITE" id="PS50109"/>
    </source>
</evidence>
<sequence length="508" mass="52824">MLKRDLSWLWAAIAAMVLLIIWLLLQLGRQGSQAQITAARTRAAVICQIMRAGAQRLDGEEAQAEAVERAVVDMALREDSGVEGGLWQAQRGVYAYAFPTYDGSGIKNDAPAAELPRIGSLAQRALASAAPVIEVRPGLREAVVYGACPVRDNVAGWTLTRVASMADNALDHLVVAVSVLLCSLVLAGAWFAVLLTRWGREVQRLSGLLVASERMAALGSLAAGLAHEIRNPLGTIRMKVDNALAAAPERRPARTEAALHTTLLQVQRLETLVASLLALTQPFHPQRAPVALADWLEQRRLDHADAAADLSVTLALKLGPGLGAAVHRAATVQAGTHAACAGAAAANADIAAAHADRDPGAAAHAGAHAASPDAVAAEVAAAHAHRGPGARSAVHTEQEVALFDPAQMARVLDNLLINALAHTTAGGHVELGAARDGDVLRLWVADDGRGVPPALQASLFDPLVTGRPGGTGLGLAVVREVVHAHGGTVALDPAHVPGTRIVMALPWS</sequence>
<keyword evidence="5" id="KW-0597">Phosphoprotein</keyword>
<dbReference type="EMBL" id="CP140152">
    <property type="protein sequence ID" value="WQH06635.1"/>
    <property type="molecule type" value="Genomic_DNA"/>
</dbReference>
<keyword evidence="10" id="KW-0812">Transmembrane</keyword>
<evidence type="ECO:0000256" key="9">
    <source>
        <dbReference type="ARBA" id="ARBA00023026"/>
    </source>
</evidence>
<dbReference type="CDD" id="cd00075">
    <property type="entry name" value="HATPase"/>
    <property type="match status" value="1"/>
</dbReference>
<dbReference type="SUPFAM" id="SSF55874">
    <property type="entry name" value="ATPase domain of HSP90 chaperone/DNA topoisomerase II/histidine kinase"/>
    <property type="match status" value="1"/>
</dbReference>
<dbReference type="PRINTS" id="PR00344">
    <property type="entry name" value="BCTRLSENSOR"/>
</dbReference>
<gene>
    <name evidence="12" type="ORF">SR858_10025</name>
</gene>
<dbReference type="EC" id="2.7.13.3" evidence="3"/>
<dbReference type="PROSITE" id="PS50109">
    <property type="entry name" value="HIS_KIN"/>
    <property type="match status" value="1"/>
</dbReference>
<evidence type="ECO:0000256" key="4">
    <source>
        <dbReference type="ARBA" id="ARBA00022475"/>
    </source>
</evidence>
<comment type="subcellular location">
    <subcellularLocation>
        <location evidence="2">Cell membrane</location>
        <topology evidence="2">Multi-pass membrane protein</topology>
    </subcellularLocation>
</comment>
<keyword evidence="7 12" id="KW-0418">Kinase</keyword>
<dbReference type="SMART" id="SM00387">
    <property type="entry name" value="HATPase_c"/>
    <property type="match status" value="1"/>
</dbReference>
<dbReference type="InterPro" id="IPR036097">
    <property type="entry name" value="HisK_dim/P_sf"/>
</dbReference>
<dbReference type="Pfam" id="PF02518">
    <property type="entry name" value="HATPase_c"/>
    <property type="match status" value="1"/>
</dbReference>
<feature type="domain" description="Histidine kinase" evidence="11">
    <location>
        <begin position="224"/>
        <end position="508"/>
    </location>
</feature>
<keyword evidence="6" id="KW-0808">Transferase</keyword>
<evidence type="ECO:0000256" key="1">
    <source>
        <dbReference type="ARBA" id="ARBA00000085"/>
    </source>
</evidence>
<organism evidence="12 13">
    <name type="scientific">Duganella zoogloeoides</name>
    <dbReference type="NCBI Taxonomy" id="75659"/>
    <lineage>
        <taxon>Bacteria</taxon>
        <taxon>Pseudomonadati</taxon>
        <taxon>Pseudomonadota</taxon>
        <taxon>Betaproteobacteria</taxon>
        <taxon>Burkholderiales</taxon>
        <taxon>Oxalobacteraceae</taxon>
        <taxon>Telluria group</taxon>
        <taxon>Duganella</taxon>
    </lineage>
</organism>
<dbReference type="PANTHER" id="PTHR44936">
    <property type="entry name" value="SENSOR PROTEIN CREC"/>
    <property type="match status" value="1"/>
</dbReference>
<dbReference type="InterPro" id="IPR003661">
    <property type="entry name" value="HisK_dim/P_dom"/>
</dbReference>
<dbReference type="InterPro" id="IPR036890">
    <property type="entry name" value="HATPase_C_sf"/>
</dbReference>
<dbReference type="Gene3D" id="3.30.565.10">
    <property type="entry name" value="Histidine kinase-like ATPase, C-terminal domain"/>
    <property type="match status" value="1"/>
</dbReference>
<dbReference type="InterPro" id="IPR004358">
    <property type="entry name" value="Sig_transdc_His_kin-like_C"/>
</dbReference>
<evidence type="ECO:0000256" key="7">
    <source>
        <dbReference type="ARBA" id="ARBA00022777"/>
    </source>
</evidence>
<keyword evidence="10" id="KW-1133">Transmembrane helix</keyword>
<evidence type="ECO:0000313" key="12">
    <source>
        <dbReference type="EMBL" id="WQH06635.1"/>
    </source>
</evidence>
<dbReference type="PANTHER" id="PTHR44936:SF9">
    <property type="entry name" value="SENSOR PROTEIN CREC"/>
    <property type="match status" value="1"/>
</dbReference>
<dbReference type="SUPFAM" id="SSF47384">
    <property type="entry name" value="Homodimeric domain of signal transducing histidine kinase"/>
    <property type="match status" value="1"/>
</dbReference>
<comment type="catalytic activity">
    <reaction evidence="1">
        <text>ATP + protein L-histidine = ADP + protein N-phospho-L-histidine.</text>
        <dbReference type="EC" id="2.7.13.3"/>
    </reaction>
</comment>
<keyword evidence="4" id="KW-1003">Cell membrane</keyword>